<dbReference type="InterPro" id="IPR001254">
    <property type="entry name" value="Trypsin_dom"/>
</dbReference>
<dbReference type="GO" id="GO:0090729">
    <property type="term" value="F:toxin activity"/>
    <property type="evidence" value="ECO:0007669"/>
    <property type="project" value="UniProtKB-KW"/>
</dbReference>
<dbReference type="GO" id="GO:0006508">
    <property type="term" value="P:proteolysis"/>
    <property type="evidence" value="ECO:0007669"/>
    <property type="project" value="UniProtKB-KW"/>
</dbReference>
<dbReference type="InterPro" id="IPR001314">
    <property type="entry name" value="Peptidase_S1A"/>
</dbReference>
<evidence type="ECO:0000256" key="3">
    <source>
        <dbReference type="ARBA" id="ARBA00023157"/>
    </source>
</evidence>
<keyword evidence="3" id="KW-1015">Disulfide bond</keyword>
<keyword evidence="8" id="KW-0732">Signal</keyword>
<dbReference type="GO" id="GO:0005576">
    <property type="term" value="C:extracellular region"/>
    <property type="evidence" value="ECO:0007669"/>
    <property type="project" value="UniProtKB-SubCell"/>
</dbReference>
<dbReference type="Gene3D" id="2.40.10.10">
    <property type="entry name" value="Trypsin-like serine proteases"/>
    <property type="match status" value="2"/>
</dbReference>
<dbReference type="AlphaFoldDB" id="A0A835G5P8"/>
<evidence type="ECO:0000256" key="2">
    <source>
        <dbReference type="ARBA" id="ARBA00022656"/>
    </source>
</evidence>
<evidence type="ECO:0000256" key="4">
    <source>
        <dbReference type="ARBA" id="ARBA00023240"/>
    </source>
</evidence>
<evidence type="ECO:0000259" key="9">
    <source>
        <dbReference type="PROSITE" id="PS50240"/>
    </source>
</evidence>
<keyword evidence="7" id="KW-0378">Hydrolase</keyword>
<dbReference type="PROSITE" id="PS00134">
    <property type="entry name" value="TRYPSIN_HIS"/>
    <property type="match status" value="1"/>
</dbReference>
<dbReference type="InterPro" id="IPR043504">
    <property type="entry name" value="Peptidase_S1_PA_chymotrypsin"/>
</dbReference>
<evidence type="ECO:0000256" key="8">
    <source>
        <dbReference type="SAM" id="SignalP"/>
    </source>
</evidence>
<feature type="domain" description="Peptidase S1" evidence="9">
    <location>
        <begin position="307"/>
        <end position="550"/>
    </location>
</feature>
<dbReference type="InterPro" id="IPR009003">
    <property type="entry name" value="Peptidase_S1_PA"/>
</dbReference>
<dbReference type="Pfam" id="PF00089">
    <property type="entry name" value="Trypsin"/>
    <property type="match status" value="2"/>
</dbReference>
<evidence type="ECO:0000313" key="10">
    <source>
        <dbReference type="EMBL" id="KAF9406380.1"/>
    </source>
</evidence>
<accession>A0A835G5P8</accession>
<gene>
    <name evidence="10" type="ORF">HW555_013229</name>
</gene>
<comment type="subcellular location">
    <subcellularLocation>
        <location evidence="1">Secreted</location>
        <location evidence="1">Extracellular space</location>
    </subcellularLocation>
</comment>
<protein>
    <recommendedName>
        <fullName evidence="9">Peptidase S1 domain-containing protein</fullName>
    </recommendedName>
</protein>
<keyword evidence="11" id="KW-1185">Reference proteome</keyword>
<dbReference type="PROSITE" id="PS00135">
    <property type="entry name" value="TRYPSIN_SER"/>
    <property type="match status" value="1"/>
</dbReference>
<proteinExistence type="predicted"/>
<dbReference type="InterPro" id="IPR018114">
    <property type="entry name" value="TRYPSIN_HIS"/>
</dbReference>
<keyword evidence="7" id="KW-0645">Protease</keyword>
<reference evidence="10" key="1">
    <citation type="submission" date="2020-08" db="EMBL/GenBank/DDBJ databases">
        <title>Spodoptera exigua strain:BAW_Kor-Di-RS1 Genome sequencing and assembly.</title>
        <authorList>
            <person name="Kim J."/>
            <person name="Nam H.Y."/>
            <person name="Kwon M."/>
            <person name="Choi J.H."/>
            <person name="Cho S.R."/>
            <person name="Kim G.-H."/>
        </authorList>
    </citation>
    <scope>NUCLEOTIDE SEQUENCE</scope>
    <source>
        <strain evidence="10">BAW_Kor-Di-RS1</strain>
        <tissue evidence="10">Whole-body</tissue>
    </source>
</reference>
<dbReference type="SMART" id="SM00020">
    <property type="entry name" value="Tryp_SPc"/>
    <property type="match status" value="2"/>
</dbReference>
<evidence type="ECO:0000313" key="11">
    <source>
        <dbReference type="Proteomes" id="UP000648187"/>
    </source>
</evidence>
<dbReference type="CDD" id="cd00190">
    <property type="entry name" value="Tryp_SPc"/>
    <property type="match status" value="2"/>
</dbReference>
<dbReference type="EMBL" id="JACKWZ010000600">
    <property type="protein sequence ID" value="KAF9406380.1"/>
    <property type="molecule type" value="Genomic_DNA"/>
</dbReference>
<dbReference type="GO" id="GO:0004252">
    <property type="term" value="F:serine-type endopeptidase activity"/>
    <property type="evidence" value="ECO:0007669"/>
    <property type="project" value="InterPro"/>
</dbReference>
<sequence>MAGLLYFGLLLIIGFAQCEPVEPEIAYIDDSLRGSRIVSGWEAVNGQFPYTVSIRMVGPTGGVGACTGSILTNEWILTAAHCLARRFTFVVRLGQVDITTPGYMVEATEKYIHEGYDQEDTAVQTDDIGVLKLDRYIPYGVYIQPIRIQSSQRNEEEYTNLQLVQSGYGRTDDWWAGGIVPDILFWTYQRGISMLVCRSWYPRSQVIHDRKTVCAQFYNDTSQNPCTGDSGGALTIIDLDGKPTQIGIMSFGSSRGCNTHNPSATVCVSNMAVLYFFGLLLVIGSAQCEPVEPEIAYIEDSLRGSRIVSGWEAVNGQFPYTVSIRNVGPTGGVSACTGSILTNEWILTAAHCLARRYTYIVRLGHVDITTPGYMIETAERYIHEGYDQEDTAVQTDDIGLLKLDRYVPYNDYIQPIRIQSSQRNEEEYTNLQLVQSGYGRTDDWWAGGIVPDVLYWTYQRGISMLVCRSWYPRSQVIHDRKTVCAQFYNDTSQNPCTGDSGGALTIIDVDGKPTQIGIMSFGSSRGCNTHNPSGHVRPEYYHDWIEKQTGINFDWNVEDLETTPDGEGENQQILDQ</sequence>
<keyword evidence="4" id="KW-1199">Hemostasis impairing toxin</keyword>
<evidence type="ECO:0000256" key="5">
    <source>
        <dbReference type="ARBA" id="ARBA00055534"/>
    </source>
</evidence>
<dbReference type="FunFam" id="2.40.10.10:FF:000068">
    <property type="entry name" value="transmembrane protease serine 2"/>
    <property type="match status" value="1"/>
</dbReference>
<comment type="caution">
    <text evidence="10">The sequence shown here is derived from an EMBL/GenBank/DDBJ whole genome shotgun (WGS) entry which is preliminary data.</text>
</comment>
<evidence type="ECO:0000256" key="7">
    <source>
        <dbReference type="RuleBase" id="RU363034"/>
    </source>
</evidence>
<name>A0A835G5P8_SPOEX</name>
<feature type="domain" description="Peptidase S1" evidence="9">
    <location>
        <begin position="37"/>
        <end position="303"/>
    </location>
</feature>
<dbReference type="PANTHER" id="PTHR24250">
    <property type="entry name" value="CHYMOTRYPSIN-RELATED"/>
    <property type="match status" value="1"/>
</dbReference>
<dbReference type="SUPFAM" id="SSF50494">
    <property type="entry name" value="Trypsin-like serine proteases"/>
    <property type="match status" value="2"/>
</dbReference>
<comment type="function">
    <text evidence="5">Fibrinolytic activity; shows preferential cleavage of Arg-Gly bonds in all three fibrinogen chains. Contact with the caterpillars causes severe bleeding, due the anticoagulant effect of the protein.</text>
</comment>
<dbReference type="Proteomes" id="UP000648187">
    <property type="component" value="Unassembled WGS sequence"/>
</dbReference>
<feature type="signal peptide" evidence="8">
    <location>
        <begin position="1"/>
        <end position="18"/>
    </location>
</feature>
<keyword evidence="2" id="KW-0800">Toxin</keyword>
<organism evidence="10 11">
    <name type="scientific">Spodoptera exigua</name>
    <name type="common">Beet armyworm</name>
    <name type="synonym">Noctua fulgens</name>
    <dbReference type="NCBI Taxonomy" id="7107"/>
    <lineage>
        <taxon>Eukaryota</taxon>
        <taxon>Metazoa</taxon>
        <taxon>Ecdysozoa</taxon>
        <taxon>Arthropoda</taxon>
        <taxon>Hexapoda</taxon>
        <taxon>Insecta</taxon>
        <taxon>Pterygota</taxon>
        <taxon>Neoptera</taxon>
        <taxon>Endopterygota</taxon>
        <taxon>Lepidoptera</taxon>
        <taxon>Glossata</taxon>
        <taxon>Ditrysia</taxon>
        <taxon>Noctuoidea</taxon>
        <taxon>Noctuidae</taxon>
        <taxon>Amphipyrinae</taxon>
        <taxon>Spodoptera</taxon>
    </lineage>
</organism>
<dbReference type="PRINTS" id="PR00722">
    <property type="entry name" value="CHYMOTRYPSIN"/>
</dbReference>
<evidence type="ECO:0000256" key="6">
    <source>
        <dbReference type="ARBA" id="ARBA00084094"/>
    </source>
</evidence>
<keyword evidence="6" id="KW-1205">Fibrinolytic toxin</keyword>
<dbReference type="PANTHER" id="PTHR24250:SF50">
    <property type="entry name" value="PEPTIDASE S1 DOMAIN-CONTAINING PROTEIN"/>
    <property type="match status" value="1"/>
</dbReference>
<feature type="chain" id="PRO_5032795306" description="Peptidase S1 domain-containing protein" evidence="8">
    <location>
        <begin position="19"/>
        <end position="576"/>
    </location>
</feature>
<dbReference type="PROSITE" id="PS50240">
    <property type="entry name" value="TRYPSIN_DOM"/>
    <property type="match status" value="2"/>
</dbReference>
<dbReference type="InterPro" id="IPR033116">
    <property type="entry name" value="TRYPSIN_SER"/>
</dbReference>
<keyword evidence="7" id="KW-0720">Serine protease</keyword>
<evidence type="ECO:0000256" key="1">
    <source>
        <dbReference type="ARBA" id="ARBA00004239"/>
    </source>
</evidence>